<dbReference type="InterPro" id="IPR042176">
    <property type="entry name" value="Pantoate_ligase_C"/>
</dbReference>
<sequence>MFLYKTVTALQNHLQERRKEGKAIGFVPTLGALHRGHGSLIKASLNKQCYTVVSIYVNPTQFNDVDDLAKYPRPLVRDLQFLFDLGCDVLFLPTDGEVYPDGRKAGPDLDLRHLGTTLEAAFRPGHFEGVLQVVDRLLNIVQPDILFMGEKDLQQLLVIRKLIESKKLSIELEAVPTVREENGLALSSRNERLTAEHRAAASLIYTTLSWVAENFKSDKLEDLKSEAIAHLNQSPFRPEYFEFVRGDNLQILSQKDEYQGVIYAVTAVWCTDIRLIDNMAMPD</sequence>
<feature type="active site" description="Proton donor" evidence="8">
    <location>
        <position position="37"/>
    </location>
</feature>
<feature type="binding site" evidence="8">
    <location>
        <position position="61"/>
    </location>
    <ligand>
        <name>beta-alanine</name>
        <dbReference type="ChEBI" id="CHEBI:57966"/>
    </ligand>
</feature>
<dbReference type="GO" id="GO:0005524">
    <property type="term" value="F:ATP binding"/>
    <property type="evidence" value="ECO:0007669"/>
    <property type="project" value="UniProtKB-KW"/>
</dbReference>
<dbReference type="Gene3D" id="3.30.1300.10">
    <property type="entry name" value="Pantoate-beta-alanine ligase, C-terminal domain"/>
    <property type="match status" value="1"/>
</dbReference>
<protein>
    <recommendedName>
        <fullName evidence="8">Pantothenate synthetase</fullName>
        <shortName evidence="8">PS</shortName>
        <ecNumber evidence="8">6.3.2.1</ecNumber>
    </recommendedName>
    <alternativeName>
        <fullName evidence="8">Pantoate--beta-alanine ligase</fullName>
    </alternativeName>
    <alternativeName>
        <fullName evidence="8">Pantoate-activating enzyme</fullName>
    </alternativeName>
</protein>
<feature type="binding site" evidence="8">
    <location>
        <position position="155"/>
    </location>
    <ligand>
        <name>(R)-pantoate</name>
        <dbReference type="ChEBI" id="CHEBI:15980"/>
    </ligand>
</feature>
<keyword evidence="4 8" id="KW-0566">Pantothenate biosynthesis</keyword>
<evidence type="ECO:0000313" key="10">
    <source>
        <dbReference type="Proteomes" id="UP000753961"/>
    </source>
</evidence>
<dbReference type="EC" id="6.3.2.1" evidence="8"/>
<dbReference type="SUPFAM" id="SSF52374">
    <property type="entry name" value="Nucleotidylyl transferase"/>
    <property type="match status" value="1"/>
</dbReference>
<evidence type="ECO:0000256" key="4">
    <source>
        <dbReference type="ARBA" id="ARBA00022655"/>
    </source>
</evidence>
<keyword evidence="8" id="KW-0963">Cytoplasm</keyword>
<comment type="miscellaneous">
    <text evidence="8">The reaction proceeds by a bi uni uni bi ping pong mechanism.</text>
</comment>
<evidence type="ECO:0000256" key="7">
    <source>
        <dbReference type="ARBA" id="ARBA00048258"/>
    </source>
</evidence>
<keyword evidence="10" id="KW-1185">Reference proteome</keyword>
<comment type="subunit">
    <text evidence="8">Homodimer.</text>
</comment>
<comment type="subcellular location">
    <subcellularLocation>
        <location evidence="8">Cytoplasm</location>
    </subcellularLocation>
</comment>
<dbReference type="InterPro" id="IPR014729">
    <property type="entry name" value="Rossmann-like_a/b/a_fold"/>
</dbReference>
<dbReference type="EMBL" id="JAHVHU010000009">
    <property type="protein sequence ID" value="MBY5958518.1"/>
    <property type="molecule type" value="Genomic_DNA"/>
</dbReference>
<keyword evidence="3 8" id="KW-0436">Ligase</keyword>
<comment type="function">
    <text evidence="8">Catalyzes the condensation of pantoate with beta-alanine in an ATP-dependent reaction via a pantoyl-adenylate intermediate.</text>
</comment>
<keyword evidence="5 8" id="KW-0547">Nucleotide-binding</keyword>
<accession>A0A953HVB9</accession>
<comment type="pathway">
    <text evidence="1 8">Cofactor biosynthesis; (R)-pantothenate biosynthesis; (R)-pantothenate from (R)-pantoate and beta-alanine: step 1/1.</text>
</comment>
<name>A0A953HVB9_9BACT</name>
<comment type="caution">
    <text evidence="8">Lacks conserved residue(s) required for the propagation of feature annotation.</text>
</comment>
<evidence type="ECO:0000256" key="3">
    <source>
        <dbReference type="ARBA" id="ARBA00022598"/>
    </source>
</evidence>
<evidence type="ECO:0000313" key="9">
    <source>
        <dbReference type="EMBL" id="MBY5958518.1"/>
    </source>
</evidence>
<feature type="binding site" evidence="8">
    <location>
        <begin position="149"/>
        <end position="152"/>
    </location>
    <ligand>
        <name>ATP</name>
        <dbReference type="ChEBI" id="CHEBI:30616"/>
    </ligand>
</feature>
<organism evidence="9 10">
    <name type="scientific">Membranihabitans marinus</name>
    <dbReference type="NCBI Taxonomy" id="1227546"/>
    <lineage>
        <taxon>Bacteria</taxon>
        <taxon>Pseudomonadati</taxon>
        <taxon>Bacteroidota</taxon>
        <taxon>Saprospiria</taxon>
        <taxon>Saprospirales</taxon>
        <taxon>Saprospiraceae</taxon>
        <taxon>Membranihabitans</taxon>
    </lineage>
</organism>
<reference evidence="9" key="1">
    <citation type="submission" date="2021-06" db="EMBL/GenBank/DDBJ databases">
        <title>44 bacteria genomes isolated from Dapeng, Shenzhen.</title>
        <authorList>
            <person name="Zheng W."/>
            <person name="Yu S."/>
            <person name="Huang Y."/>
        </authorList>
    </citation>
    <scope>NUCLEOTIDE SEQUENCE</scope>
    <source>
        <strain evidence="9">DP5N28-2</strain>
    </source>
</reference>
<proteinExistence type="inferred from homology"/>
<dbReference type="InterPro" id="IPR003721">
    <property type="entry name" value="Pantoate_ligase"/>
</dbReference>
<comment type="similarity">
    <text evidence="2 8">Belongs to the pantothenate synthetase family.</text>
</comment>
<dbReference type="Gene3D" id="3.40.50.620">
    <property type="entry name" value="HUPs"/>
    <property type="match status" value="1"/>
</dbReference>
<evidence type="ECO:0000256" key="2">
    <source>
        <dbReference type="ARBA" id="ARBA00009256"/>
    </source>
</evidence>
<comment type="caution">
    <text evidence="9">The sequence shown here is derived from an EMBL/GenBank/DDBJ whole genome shotgun (WGS) entry which is preliminary data.</text>
</comment>
<evidence type="ECO:0000256" key="5">
    <source>
        <dbReference type="ARBA" id="ARBA00022741"/>
    </source>
</evidence>
<dbReference type="Pfam" id="PF02569">
    <property type="entry name" value="Pantoate_ligase"/>
    <property type="match status" value="1"/>
</dbReference>
<feature type="binding site" evidence="8">
    <location>
        <begin position="186"/>
        <end position="189"/>
    </location>
    <ligand>
        <name>ATP</name>
        <dbReference type="ChEBI" id="CHEBI:30616"/>
    </ligand>
</feature>
<dbReference type="GO" id="GO:0005829">
    <property type="term" value="C:cytosol"/>
    <property type="evidence" value="ECO:0007669"/>
    <property type="project" value="TreeGrafter"/>
</dbReference>
<feature type="binding site" evidence="8">
    <location>
        <position position="178"/>
    </location>
    <ligand>
        <name>ATP</name>
        <dbReference type="ChEBI" id="CHEBI:30616"/>
    </ligand>
</feature>
<evidence type="ECO:0000256" key="8">
    <source>
        <dbReference type="HAMAP-Rule" id="MF_00158"/>
    </source>
</evidence>
<dbReference type="AlphaFoldDB" id="A0A953HVB9"/>
<evidence type="ECO:0000256" key="1">
    <source>
        <dbReference type="ARBA" id="ARBA00004990"/>
    </source>
</evidence>
<dbReference type="NCBIfam" id="TIGR00018">
    <property type="entry name" value="panC"/>
    <property type="match status" value="1"/>
</dbReference>
<gene>
    <name evidence="8 9" type="primary">panC</name>
    <name evidence="9" type="ORF">KUV50_10265</name>
</gene>
<dbReference type="GO" id="GO:0004592">
    <property type="term" value="F:pantoate-beta-alanine ligase activity"/>
    <property type="evidence" value="ECO:0007669"/>
    <property type="project" value="UniProtKB-UniRule"/>
</dbReference>
<dbReference type="Proteomes" id="UP000753961">
    <property type="component" value="Unassembled WGS sequence"/>
</dbReference>
<comment type="catalytic activity">
    <reaction evidence="7 8">
        <text>(R)-pantoate + beta-alanine + ATP = (R)-pantothenate + AMP + diphosphate + H(+)</text>
        <dbReference type="Rhea" id="RHEA:10912"/>
        <dbReference type="ChEBI" id="CHEBI:15378"/>
        <dbReference type="ChEBI" id="CHEBI:15980"/>
        <dbReference type="ChEBI" id="CHEBI:29032"/>
        <dbReference type="ChEBI" id="CHEBI:30616"/>
        <dbReference type="ChEBI" id="CHEBI:33019"/>
        <dbReference type="ChEBI" id="CHEBI:57966"/>
        <dbReference type="ChEBI" id="CHEBI:456215"/>
        <dbReference type="EC" id="6.3.2.1"/>
    </reaction>
</comment>
<keyword evidence="6 8" id="KW-0067">ATP-binding</keyword>
<dbReference type="PANTHER" id="PTHR21299:SF1">
    <property type="entry name" value="PANTOATE--BETA-ALANINE LIGASE"/>
    <property type="match status" value="1"/>
</dbReference>
<evidence type="ECO:0000256" key="6">
    <source>
        <dbReference type="ARBA" id="ARBA00022840"/>
    </source>
</evidence>
<dbReference type="RefSeq" id="WP_222580058.1">
    <property type="nucleotide sequence ID" value="NZ_JAHVHU010000009.1"/>
</dbReference>
<dbReference type="GO" id="GO:0015940">
    <property type="term" value="P:pantothenate biosynthetic process"/>
    <property type="evidence" value="ECO:0007669"/>
    <property type="project" value="UniProtKB-UniRule"/>
</dbReference>
<dbReference type="HAMAP" id="MF_00158">
    <property type="entry name" value="PanC"/>
    <property type="match status" value="1"/>
</dbReference>
<dbReference type="PANTHER" id="PTHR21299">
    <property type="entry name" value="CYTIDYLATE KINASE/PANTOATE-BETA-ALANINE LIGASE"/>
    <property type="match status" value="1"/>
</dbReference>
<feature type="binding site" evidence="8">
    <location>
        <position position="61"/>
    </location>
    <ligand>
        <name>(R)-pantoate</name>
        <dbReference type="ChEBI" id="CHEBI:15980"/>
    </ligand>
</feature>